<evidence type="ECO:0000313" key="11">
    <source>
        <dbReference type="EMBL" id="PWI74711.1"/>
    </source>
</evidence>
<comment type="catalytic activity">
    <reaction evidence="7">
        <text>L-threonyl-[protein] + ATP = O-phospho-L-threonyl-[protein] + ADP + H(+)</text>
        <dbReference type="Rhea" id="RHEA:46608"/>
        <dbReference type="Rhea" id="RHEA-COMP:11060"/>
        <dbReference type="Rhea" id="RHEA-COMP:11605"/>
        <dbReference type="ChEBI" id="CHEBI:15378"/>
        <dbReference type="ChEBI" id="CHEBI:30013"/>
        <dbReference type="ChEBI" id="CHEBI:30616"/>
        <dbReference type="ChEBI" id="CHEBI:61977"/>
        <dbReference type="ChEBI" id="CHEBI:456216"/>
        <dbReference type="EC" id="2.7.11.1"/>
    </reaction>
</comment>
<keyword evidence="3" id="KW-0808">Transferase</keyword>
<feature type="region of interest" description="Disordered" evidence="9">
    <location>
        <begin position="823"/>
        <end position="847"/>
    </location>
</feature>
<feature type="region of interest" description="Disordered" evidence="9">
    <location>
        <begin position="24"/>
        <end position="141"/>
    </location>
</feature>
<name>A0A2U3EJP3_PURLI</name>
<dbReference type="PANTHER" id="PTHR24419:SF18">
    <property type="entry name" value="SERINE_THREONINE-PROTEIN KINASE HASPIN"/>
    <property type="match status" value="1"/>
</dbReference>
<feature type="compositionally biased region" description="Polar residues" evidence="9">
    <location>
        <begin position="127"/>
        <end position="141"/>
    </location>
</feature>
<evidence type="ECO:0000256" key="8">
    <source>
        <dbReference type="ARBA" id="ARBA00048679"/>
    </source>
</evidence>
<dbReference type="Proteomes" id="UP000245956">
    <property type="component" value="Unassembled WGS sequence"/>
</dbReference>
<evidence type="ECO:0000256" key="3">
    <source>
        <dbReference type="ARBA" id="ARBA00022679"/>
    </source>
</evidence>
<dbReference type="InterPro" id="IPR024604">
    <property type="entry name" value="GSG2_C"/>
</dbReference>
<accession>A0A2U3EJP3</accession>
<evidence type="ECO:0000256" key="1">
    <source>
        <dbReference type="ARBA" id="ARBA00012513"/>
    </source>
</evidence>
<dbReference type="SMART" id="SM01331">
    <property type="entry name" value="DUF3635"/>
    <property type="match status" value="1"/>
</dbReference>
<dbReference type="GO" id="GO:0035556">
    <property type="term" value="P:intracellular signal transduction"/>
    <property type="evidence" value="ECO:0007669"/>
    <property type="project" value="TreeGrafter"/>
</dbReference>
<organism evidence="11 12">
    <name type="scientific">Purpureocillium lilacinum</name>
    <name type="common">Paecilomyces lilacinus</name>
    <dbReference type="NCBI Taxonomy" id="33203"/>
    <lineage>
        <taxon>Eukaryota</taxon>
        <taxon>Fungi</taxon>
        <taxon>Dikarya</taxon>
        <taxon>Ascomycota</taxon>
        <taxon>Pezizomycotina</taxon>
        <taxon>Sordariomycetes</taxon>
        <taxon>Hypocreomycetidae</taxon>
        <taxon>Hypocreales</taxon>
        <taxon>Ophiocordycipitaceae</taxon>
        <taxon>Purpureocillium</taxon>
    </lineage>
</organism>
<evidence type="ECO:0000256" key="4">
    <source>
        <dbReference type="ARBA" id="ARBA00022741"/>
    </source>
</evidence>
<protein>
    <recommendedName>
        <fullName evidence="1">non-specific serine/threonine protein kinase</fullName>
        <ecNumber evidence="1">2.7.11.1</ecNumber>
    </recommendedName>
</protein>
<keyword evidence="2" id="KW-0723">Serine/threonine-protein kinase</keyword>
<comment type="catalytic activity">
    <reaction evidence="8">
        <text>L-seryl-[protein] + ATP = O-phospho-L-seryl-[protein] + ADP + H(+)</text>
        <dbReference type="Rhea" id="RHEA:17989"/>
        <dbReference type="Rhea" id="RHEA-COMP:9863"/>
        <dbReference type="Rhea" id="RHEA-COMP:11604"/>
        <dbReference type="ChEBI" id="CHEBI:15378"/>
        <dbReference type="ChEBI" id="CHEBI:29999"/>
        <dbReference type="ChEBI" id="CHEBI:30616"/>
        <dbReference type="ChEBI" id="CHEBI:83421"/>
        <dbReference type="ChEBI" id="CHEBI:456216"/>
        <dbReference type="EC" id="2.7.11.1"/>
    </reaction>
</comment>
<evidence type="ECO:0000256" key="6">
    <source>
        <dbReference type="ARBA" id="ARBA00022840"/>
    </source>
</evidence>
<evidence type="ECO:0000313" key="12">
    <source>
        <dbReference type="Proteomes" id="UP000245956"/>
    </source>
</evidence>
<keyword evidence="5 11" id="KW-0418">Kinase</keyword>
<evidence type="ECO:0000256" key="9">
    <source>
        <dbReference type="SAM" id="MobiDB-lite"/>
    </source>
</evidence>
<keyword evidence="6" id="KW-0067">ATP-binding</keyword>
<gene>
    <name evidence="11" type="ORF">PCL_08025</name>
</gene>
<dbReference type="InterPro" id="IPR011009">
    <property type="entry name" value="Kinase-like_dom_sf"/>
</dbReference>
<dbReference type="GO" id="GO:0005634">
    <property type="term" value="C:nucleus"/>
    <property type="evidence" value="ECO:0007669"/>
    <property type="project" value="TreeGrafter"/>
</dbReference>
<dbReference type="EC" id="2.7.11.1" evidence="1"/>
<reference evidence="11 12" key="1">
    <citation type="journal article" date="2016" name="Front. Microbiol.">
        <title>Genome and transcriptome sequences reveal the specific parasitism of the nematophagous Purpureocillium lilacinum 36-1.</title>
        <authorList>
            <person name="Xie J."/>
            <person name="Li S."/>
            <person name="Mo C."/>
            <person name="Xiao X."/>
            <person name="Peng D."/>
            <person name="Wang G."/>
            <person name="Xiao Y."/>
        </authorList>
    </citation>
    <scope>NUCLEOTIDE SEQUENCE [LARGE SCALE GENOMIC DNA]</scope>
    <source>
        <strain evidence="11 12">36-1</strain>
    </source>
</reference>
<dbReference type="Gene3D" id="1.10.510.10">
    <property type="entry name" value="Transferase(Phosphotransferase) domain 1"/>
    <property type="match status" value="1"/>
</dbReference>
<sequence>MPRTTTARRYGKPSKRSRAERMFAELPQSPVRKPPASANSQDPVKDVTELLSAIRIDEEPVAPQPRRSPRKSIKATPVVVGDSNDEGRSADAKDAEKLVESENGALCNRTEDVSPDSSVETDENKTTEGSSAPDSASSVAEDTSLRILTWDDVCPPGDRIVKIAEASYAEVYRVTNERGTSIIKVIRLDSPIKAQTKQQVKAGLVDEEPRSEDDVNGELQISEWLADIPGFVVYKEKYVVQGKATKELLETHQLFQRRMKRQDPGRAQFYPSPSRYLDDTKFLVVELGDAGTALEDWELADERELWDIFFLEAIALARAEETAMFEHRDLHEGNLCVKRVRPASERTAASTGFFGFSGLDITILDYGLSRAEDLSVDYAKPVAFDLERELSLFTSTHASQCAVYRQMRSFLLRGDRKCIPAEGHKTPYARGIDGPLSWEVYAPYTNVLWLAYLYEYLVDSFRGKKKNKAPSEFQKETAEMWKHLNPEADDSVPCFGSAADIVCFAVESGWISAEQLHGASASMLDREDSIIVSRDDAGDADASLRRSPRRRRETAGNATHIYGHRRAGLHVKASASACRYGEPCNGQPRIVSTAPNPTGIGPGDWVTGADRPPLQLAALSLHLRAVARGHHTPPAGTSSFIRWEICVQIAEVEEYTPATAFPRRSGAHHFVAPGAGPTPLPVAAAAGIHIHIHIHPPTPTASQPAPQAEAKESCPPVAPSCPGAEECLADRPNRDHLCILHPGRGHARVTGCFPLCPSLSPPFPHLSNLDDIDGFSLDFPLKFSISLGSCFGGFPCPRVLAPFLANARVARIPAPPTILDPVPSAAGGSPATTDQIHVHGDGARERG</sequence>
<feature type="compositionally biased region" description="Basic and acidic residues" evidence="9">
    <location>
        <begin position="836"/>
        <end position="847"/>
    </location>
</feature>
<dbReference type="SUPFAM" id="SSF56112">
    <property type="entry name" value="Protein kinase-like (PK-like)"/>
    <property type="match status" value="1"/>
</dbReference>
<evidence type="ECO:0000256" key="2">
    <source>
        <dbReference type="ARBA" id="ARBA00022527"/>
    </source>
</evidence>
<dbReference type="AlphaFoldDB" id="A0A2U3EJP3"/>
<proteinExistence type="predicted"/>
<dbReference type="Gene3D" id="3.30.200.20">
    <property type="entry name" value="Phosphorylase Kinase, domain 1"/>
    <property type="match status" value="1"/>
</dbReference>
<evidence type="ECO:0000256" key="7">
    <source>
        <dbReference type="ARBA" id="ARBA00047899"/>
    </source>
</evidence>
<dbReference type="EMBL" id="LCWV01000003">
    <property type="protein sequence ID" value="PWI74711.1"/>
    <property type="molecule type" value="Genomic_DNA"/>
</dbReference>
<dbReference type="Pfam" id="PF12330">
    <property type="entry name" value="Haspin_kinase"/>
    <property type="match status" value="1"/>
</dbReference>
<evidence type="ECO:0000256" key="5">
    <source>
        <dbReference type="ARBA" id="ARBA00022777"/>
    </source>
</evidence>
<dbReference type="GO" id="GO:0000278">
    <property type="term" value="P:mitotic cell cycle"/>
    <property type="evidence" value="ECO:0007669"/>
    <property type="project" value="TreeGrafter"/>
</dbReference>
<dbReference type="GO" id="GO:0005737">
    <property type="term" value="C:cytoplasm"/>
    <property type="evidence" value="ECO:0007669"/>
    <property type="project" value="TreeGrafter"/>
</dbReference>
<dbReference type="GO" id="GO:0005524">
    <property type="term" value="F:ATP binding"/>
    <property type="evidence" value="ECO:0007669"/>
    <property type="project" value="UniProtKB-KW"/>
</dbReference>
<evidence type="ECO:0000259" key="10">
    <source>
        <dbReference type="SMART" id="SM01331"/>
    </source>
</evidence>
<dbReference type="GO" id="GO:0072354">
    <property type="term" value="F:histone H3T3 kinase activity"/>
    <property type="evidence" value="ECO:0007669"/>
    <property type="project" value="TreeGrafter"/>
</dbReference>
<dbReference type="PANTHER" id="PTHR24419">
    <property type="entry name" value="INTERLEUKIN-1 RECEPTOR-ASSOCIATED KINASE"/>
    <property type="match status" value="1"/>
</dbReference>
<keyword evidence="4" id="KW-0547">Nucleotide-binding</keyword>
<comment type="caution">
    <text evidence="11">The sequence shown here is derived from an EMBL/GenBank/DDBJ whole genome shotgun (WGS) entry which is preliminary data.</text>
</comment>
<feature type="compositionally biased region" description="Basic and acidic residues" evidence="9">
    <location>
        <begin position="85"/>
        <end position="100"/>
    </location>
</feature>
<feature type="domain" description="Serine/threonine-protein kinase haspin C-terminal" evidence="10">
    <location>
        <begin position="390"/>
        <end position="508"/>
    </location>
</feature>